<dbReference type="PANTHER" id="PTHR38926">
    <property type="entry name" value="F-BOX DOMAIN CONTAINING PROTEIN, EXPRESSED"/>
    <property type="match status" value="1"/>
</dbReference>
<evidence type="ECO:0000313" key="2">
    <source>
        <dbReference type="Proteomes" id="UP000807469"/>
    </source>
</evidence>
<gene>
    <name evidence="1" type="ORF">BDN70DRAFT_883405</name>
</gene>
<proteinExistence type="predicted"/>
<dbReference type="Proteomes" id="UP000807469">
    <property type="component" value="Unassembled WGS sequence"/>
</dbReference>
<dbReference type="OrthoDB" id="2995895at2759"/>
<dbReference type="Gene3D" id="3.80.10.10">
    <property type="entry name" value="Ribonuclease Inhibitor"/>
    <property type="match status" value="1"/>
</dbReference>
<dbReference type="SUPFAM" id="SSF52047">
    <property type="entry name" value="RNI-like"/>
    <property type="match status" value="1"/>
</dbReference>
<protein>
    <recommendedName>
        <fullName evidence="3">F-box domain-containing protein</fullName>
    </recommendedName>
</protein>
<keyword evidence="2" id="KW-1185">Reference proteome</keyword>
<dbReference type="PANTHER" id="PTHR38926:SF5">
    <property type="entry name" value="F-BOX AND LEUCINE-RICH REPEAT PROTEIN 6"/>
    <property type="match status" value="1"/>
</dbReference>
<dbReference type="EMBL" id="MU155322">
    <property type="protein sequence ID" value="KAF9475705.1"/>
    <property type="molecule type" value="Genomic_DNA"/>
</dbReference>
<evidence type="ECO:0000313" key="1">
    <source>
        <dbReference type="EMBL" id="KAF9475705.1"/>
    </source>
</evidence>
<comment type="caution">
    <text evidence="1">The sequence shown here is derived from an EMBL/GenBank/DDBJ whole genome shotgun (WGS) entry which is preliminary data.</text>
</comment>
<accession>A0A9P6CWJ2</accession>
<reference evidence="1" key="1">
    <citation type="submission" date="2020-11" db="EMBL/GenBank/DDBJ databases">
        <authorList>
            <consortium name="DOE Joint Genome Institute"/>
            <person name="Ahrendt S."/>
            <person name="Riley R."/>
            <person name="Andreopoulos W."/>
            <person name="Labutti K."/>
            <person name="Pangilinan J."/>
            <person name="Ruiz-Duenas F.J."/>
            <person name="Barrasa J.M."/>
            <person name="Sanchez-Garcia M."/>
            <person name="Camarero S."/>
            <person name="Miyauchi S."/>
            <person name="Serrano A."/>
            <person name="Linde D."/>
            <person name="Babiker R."/>
            <person name="Drula E."/>
            <person name="Ayuso-Fernandez I."/>
            <person name="Pacheco R."/>
            <person name="Padilla G."/>
            <person name="Ferreira P."/>
            <person name="Barriuso J."/>
            <person name="Kellner H."/>
            <person name="Castanera R."/>
            <person name="Alfaro M."/>
            <person name="Ramirez L."/>
            <person name="Pisabarro A.G."/>
            <person name="Kuo A."/>
            <person name="Tritt A."/>
            <person name="Lipzen A."/>
            <person name="He G."/>
            <person name="Yan M."/>
            <person name="Ng V."/>
            <person name="Cullen D."/>
            <person name="Martin F."/>
            <person name="Rosso M.-N."/>
            <person name="Henrissat B."/>
            <person name="Hibbett D."/>
            <person name="Martinez A.T."/>
            <person name="Grigoriev I.V."/>
        </authorList>
    </citation>
    <scope>NUCLEOTIDE SEQUENCE</scope>
    <source>
        <strain evidence="1">CIRM-BRFM 674</strain>
    </source>
</reference>
<evidence type="ECO:0008006" key="3">
    <source>
        <dbReference type="Google" id="ProtNLM"/>
    </source>
</evidence>
<organism evidence="1 2">
    <name type="scientific">Pholiota conissans</name>
    <dbReference type="NCBI Taxonomy" id="109636"/>
    <lineage>
        <taxon>Eukaryota</taxon>
        <taxon>Fungi</taxon>
        <taxon>Dikarya</taxon>
        <taxon>Basidiomycota</taxon>
        <taxon>Agaricomycotina</taxon>
        <taxon>Agaricomycetes</taxon>
        <taxon>Agaricomycetidae</taxon>
        <taxon>Agaricales</taxon>
        <taxon>Agaricineae</taxon>
        <taxon>Strophariaceae</taxon>
        <taxon>Pholiota</taxon>
    </lineage>
</organism>
<dbReference type="AlphaFoldDB" id="A0A9P6CWJ2"/>
<dbReference type="InterPro" id="IPR032675">
    <property type="entry name" value="LRR_dom_sf"/>
</dbReference>
<name>A0A9P6CWJ2_9AGAR</name>
<sequence>MQNSDPSNIPLELFMHISTFIPLRFAPKTLLSLALGNRYFYRIFHPILYSRLILRREDDAIMAFQRILDLPELGLSVTQIHLMSDLSIETRRNENPFDVLVGLQMLLNKQLVPRLVALSIYLLESWEYDSDWKPIIGHGRLPLDFWRNLRTACPRLRSLTLRNVGHGDEDRWLSGVVIDELLSLTELTSLRLEFPGDDRGPPEKEKIRILKNLPQFATLRVLSIGGQELKGGELFEFKFPNLKWLRLHCFASYKDTAKVMAFFDRHPQLESLSLLDCMHTWFSKDVREGFLPNLKHLKARFEDVRCLVPILPQLVSLAFEESLNAQVPYLLREVLPDGLPNLKSLEIMQEAGEWNSRKLEGALWYETLDGEFRLEKVKKRIPRTFMDSYMHSIVRGAPNLEELGLQGMWFSSEELQTIGPTLAQFRKLTRFYFYGFAPFPRLGTSIPDEKQGPYISDFLSGAEALARMCSRLETVTSISGRYLPYVSARITRNSANEVIKVRQTEDVGMQIPAHEDDPFPRHNELH</sequence>